<dbReference type="InterPro" id="IPR036388">
    <property type="entry name" value="WH-like_DNA-bd_sf"/>
</dbReference>
<dbReference type="InterPro" id="IPR000524">
    <property type="entry name" value="Tscrpt_reg_HTH_GntR"/>
</dbReference>
<evidence type="ECO:0000259" key="4">
    <source>
        <dbReference type="PROSITE" id="PS50949"/>
    </source>
</evidence>
<keyword evidence="3" id="KW-0804">Transcription</keyword>
<dbReference type="GO" id="GO:0003700">
    <property type="term" value="F:DNA-binding transcription factor activity"/>
    <property type="evidence" value="ECO:0007669"/>
    <property type="project" value="InterPro"/>
</dbReference>
<dbReference type="PROSITE" id="PS50949">
    <property type="entry name" value="HTH_GNTR"/>
    <property type="match status" value="1"/>
</dbReference>
<name>A0A9X7Z5T8_9BACL</name>
<proteinExistence type="predicted"/>
<evidence type="ECO:0000313" key="5">
    <source>
        <dbReference type="EMBL" id="QSO47239.1"/>
    </source>
</evidence>
<dbReference type="Proteomes" id="UP000663505">
    <property type="component" value="Chromosome"/>
</dbReference>
<dbReference type="EMBL" id="CP071182">
    <property type="protein sequence ID" value="QSO47239.1"/>
    <property type="molecule type" value="Genomic_DNA"/>
</dbReference>
<dbReference type="Pfam" id="PF00392">
    <property type="entry name" value="GntR"/>
    <property type="match status" value="1"/>
</dbReference>
<evidence type="ECO:0000256" key="1">
    <source>
        <dbReference type="ARBA" id="ARBA00023015"/>
    </source>
</evidence>
<dbReference type="CDD" id="cd07377">
    <property type="entry name" value="WHTH_GntR"/>
    <property type="match status" value="1"/>
</dbReference>
<gene>
    <name evidence="5" type="ORF">JZ786_23065</name>
</gene>
<dbReference type="SUPFAM" id="SSF46785">
    <property type="entry name" value="Winged helix' DNA-binding domain"/>
    <property type="match status" value="1"/>
</dbReference>
<dbReference type="SUPFAM" id="SSF48008">
    <property type="entry name" value="GntR ligand-binding domain-like"/>
    <property type="match status" value="1"/>
</dbReference>
<dbReference type="AlphaFoldDB" id="A0A9X7Z5T8"/>
<evidence type="ECO:0000256" key="3">
    <source>
        <dbReference type="ARBA" id="ARBA00023163"/>
    </source>
</evidence>
<dbReference type="KEGG" id="afx:JZ786_23065"/>
<dbReference type="Pfam" id="PF07729">
    <property type="entry name" value="FCD"/>
    <property type="match status" value="1"/>
</dbReference>
<keyword evidence="1" id="KW-0805">Transcription regulation</keyword>
<dbReference type="SMART" id="SM00895">
    <property type="entry name" value="FCD"/>
    <property type="match status" value="1"/>
</dbReference>
<dbReference type="GO" id="GO:0003677">
    <property type="term" value="F:DNA binding"/>
    <property type="evidence" value="ECO:0007669"/>
    <property type="project" value="UniProtKB-KW"/>
</dbReference>
<protein>
    <submittedName>
        <fullName evidence="5">GntR family transcriptional regulator</fullName>
    </submittedName>
</protein>
<organism evidence="5 6">
    <name type="scientific">Alicyclobacillus mengziensis</name>
    <dbReference type="NCBI Taxonomy" id="2931921"/>
    <lineage>
        <taxon>Bacteria</taxon>
        <taxon>Bacillati</taxon>
        <taxon>Bacillota</taxon>
        <taxon>Bacilli</taxon>
        <taxon>Bacillales</taxon>
        <taxon>Alicyclobacillaceae</taxon>
        <taxon>Alicyclobacillus</taxon>
    </lineage>
</organism>
<keyword evidence="2" id="KW-0238">DNA-binding</keyword>
<dbReference type="InterPro" id="IPR011711">
    <property type="entry name" value="GntR_C"/>
</dbReference>
<dbReference type="PANTHER" id="PTHR43537:SF24">
    <property type="entry name" value="GLUCONATE OPERON TRANSCRIPTIONAL REPRESSOR"/>
    <property type="match status" value="1"/>
</dbReference>
<reference evidence="5 6" key="1">
    <citation type="submission" date="2021-02" db="EMBL/GenBank/DDBJ databases">
        <title>Alicyclobacillus curvatus sp. nov. and Alicyclobacillus mengziensis sp. nov., two acidophilic bacteria isolated from acid mine drainage.</title>
        <authorList>
            <person name="Huang Y."/>
        </authorList>
    </citation>
    <scope>NUCLEOTIDE SEQUENCE [LARGE SCALE GENOMIC DNA]</scope>
    <source>
        <strain evidence="5 6">S30H14</strain>
    </source>
</reference>
<dbReference type="Gene3D" id="1.20.120.530">
    <property type="entry name" value="GntR ligand-binding domain-like"/>
    <property type="match status" value="1"/>
</dbReference>
<dbReference type="SMART" id="SM00345">
    <property type="entry name" value="HTH_GNTR"/>
    <property type="match status" value="1"/>
</dbReference>
<accession>A0A9X7Z5T8</accession>
<feature type="domain" description="HTH gntR-type" evidence="4">
    <location>
        <begin position="21"/>
        <end position="88"/>
    </location>
</feature>
<keyword evidence="6" id="KW-1185">Reference proteome</keyword>
<evidence type="ECO:0000256" key="2">
    <source>
        <dbReference type="ARBA" id="ARBA00023125"/>
    </source>
</evidence>
<dbReference type="Gene3D" id="1.10.10.10">
    <property type="entry name" value="Winged helix-like DNA-binding domain superfamily/Winged helix DNA-binding domain"/>
    <property type="match status" value="1"/>
</dbReference>
<sequence length="232" mass="26297">MQSMKSGSQHFAATTEFQDGLTKTDIAVAEIRHRILTGVYPKGMRLRQNELVQDLKLGVTPVREAFMQLISEGLLTRRPYAGVVVSNISVASVSEVYVVRKLLEKHATELACNNLQKVDFEAISGHQAKMIRAHRENDEHTYQAANHAFHTTIYKASKNQRLVDLIEAQWAVFPRGVFGLSVERRAKSLEEHNYIIDSLQQRDPLSAGSWMVVHIANYEQHVLHLLNRPSTE</sequence>
<dbReference type="InterPro" id="IPR008920">
    <property type="entry name" value="TF_FadR/GntR_C"/>
</dbReference>
<evidence type="ECO:0000313" key="6">
    <source>
        <dbReference type="Proteomes" id="UP000663505"/>
    </source>
</evidence>
<dbReference type="InterPro" id="IPR036390">
    <property type="entry name" value="WH_DNA-bd_sf"/>
</dbReference>
<dbReference type="PANTHER" id="PTHR43537">
    <property type="entry name" value="TRANSCRIPTIONAL REGULATOR, GNTR FAMILY"/>
    <property type="match status" value="1"/>
</dbReference>